<sequence length="277" mass="29934">MGTNKRSRLLLPGLLALALLAACGKSGETRHASGHEGHDGGHTTGTSGLEASFSFAAGHAAANEKSELVIRITDRQGNPVERYEENHEKLLHLIVVDHRLAYFNHLHPEYRGNGEFAVATTFPEGGSYKVFADFVPEGGSNETIGEWLTVEGKEAAHTELKADKRLVRAVDGIEVELALGEPKAGEDTKLVFTIRDDKTKEGVDDLEPYLGAAGHVVILSADAERYLHVHPTDEKGTGPTAEFSTSFPRGGVYKIWGQFQHEGRVITAGFVVTVGEI</sequence>
<evidence type="ECO:0000256" key="2">
    <source>
        <dbReference type="SAM" id="SignalP"/>
    </source>
</evidence>
<dbReference type="Proteomes" id="UP001596378">
    <property type="component" value="Unassembled WGS sequence"/>
</dbReference>
<dbReference type="PROSITE" id="PS51257">
    <property type="entry name" value="PROKAR_LIPOPROTEIN"/>
    <property type="match status" value="1"/>
</dbReference>
<feature type="signal peptide" evidence="2">
    <location>
        <begin position="1"/>
        <end position="21"/>
    </location>
</feature>
<dbReference type="RefSeq" id="WP_378047036.1">
    <property type="nucleotide sequence ID" value="NZ_JBHMDN010000012.1"/>
</dbReference>
<evidence type="ECO:0000256" key="1">
    <source>
        <dbReference type="SAM" id="MobiDB-lite"/>
    </source>
</evidence>
<feature type="compositionally biased region" description="Basic and acidic residues" evidence="1">
    <location>
        <begin position="28"/>
        <end position="41"/>
    </location>
</feature>
<protein>
    <recommendedName>
        <fullName evidence="5">Secreted protein</fullName>
    </recommendedName>
</protein>
<proteinExistence type="predicted"/>
<gene>
    <name evidence="3" type="ORF">ACFQMJ_01220</name>
</gene>
<organism evidence="3 4">
    <name type="scientific">Cohnella cellulosilytica</name>
    <dbReference type="NCBI Taxonomy" id="986710"/>
    <lineage>
        <taxon>Bacteria</taxon>
        <taxon>Bacillati</taxon>
        <taxon>Bacillota</taxon>
        <taxon>Bacilli</taxon>
        <taxon>Bacillales</taxon>
        <taxon>Paenibacillaceae</taxon>
        <taxon>Cohnella</taxon>
    </lineage>
</organism>
<feature type="region of interest" description="Disordered" evidence="1">
    <location>
        <begin position="28"/>
        <end position="48"/>
    </location>
</feature>
<keyword evidence="4" id="KW-1185">Reference proteome</keyword>
<evidence type="ECO:0000313" key="4">
    <source>
        <dbReference type="Proteomes" id="UP001596378"/>
    </source>
</evidence>
<dbReference type="EMBL" id="JBHTAI010000001">
    <property type="protein sequence ID" value="MFC7147140.1"/>
    <property type="molecule type" value="Genomic_DNA"/>
</dbReference>
<accession>A0ABW2F1Y1</accession>
<feature type="chain" id="PRO_5046714531" description="Secreted protein" evidence="2">
    <location>
        <begin position="22"/>
        <end position="277"/>
    </location>
</feature>
<comment type="caution">
    <text evidence="3">The sequence shown here is derived from an EMBL/GenBank/DDBJ whole genome shotgun (WGS) entry which is preliminary data.</text>
</comment>
<name>A0ABW2F1Y1_9BACL</name>
<evidence type="ECO:0000313" key="3">
    <source>
        <dbReference type="EMBL" id="MFC7147140.1"/>
    </source>
</evidence>
<keyword evidence="2" id="KW-0732">Signal</keyword>
<reference evidence="4" key="1">
    <citation type="journal article" date="2019" name="Int. J. Syst. Evol. Microbiol.">
        <title>The Global Catalogue of Microorganisms (GCM) 10K type strain sequencing project: providing services to taxonomists for standard genome sequencing and annotation.</title>
        <authorList>
            <consortium name="The Broad Institute Genomics Platform"/>
            <consortium name="The Broad Institute Genome Sequencing Center for Infectious Disease"/>
            <person name="Wu L."/>
            <person name="Ma J."/>
        </authorList>
    </citation>
    <scope>NUCLEOTIDE SEQUENCE [LARGE SCALE GENOMIC DNA]</scope>
    <source>
        <strain evidence="4">KCTC 12907</strain>
    </source>
</reference>
<evidence type="ECO:0008006" key="5">
    <source>
        <dbReference type="Google" id="ProtNLM"/>
    </source>
</evidence>